<feature type="compositionally biased region" description="Polar residues" evidence="1">
    <location>
        <begin position="1"/>
        <end position="13"/>
    </location>
</feature>
<feature type="compositionally biased region" description="Basic and acidic residues" evidence="1">
    <location>
        <begin position="74"/>
        <end position="87"/>
    </location>
</feature>
<comment type="caution">
    <text evidence="3">The sequence shown here is derived from an EMBL/GenBank/DDBJ whole genome shotgun (WGS) entry which is preliminary data.</text>
</comment>
<dbReference type="AlphaFoldDB" id="A0A1Y1YAC8"/>
<feature type="transmembrane region" description="Helical" evidence="2">
    <location>
        <begin position="330"/>
        <end position="350"/>
    </location>
</feature>
<evidence type="ECO:0000313" key="4">
    <source>
        <dbReference type="Proteomes" id="UP000193498"/>
    </source>
</evidence>
<evidence type="ECO:0000256" key="1">
    <source>
        <dbReference type="SAM" id="MobiDB-lite"/>
    </source>
</evidence>
<keyword evidence="2" id="KW-0812">Transmembrane</keyword>
<name>A0A1Y1YAC8_9FUNG</name>
<sequence length="354" mass="39735">MTRQPSRSTSGRASSRKHPNSKPFGEEVNACRHIPAPDPADGWPVRKFRKFTQNSASSPPRSTKPPDGRLTTRHSIEKPLVRSRLEGFKPPTLDPPPWKGRCIHVFEGSKCPKGNKQGTCPPVSNGAPVPVPISGQSPMPQGPMRTPDILLEDSVKSTPIYLTSSWVIHRKAAICHNPPGGNAQDVVPRKIRAESQLTAVEPNPEWPDLGRCLREEGRLAVANFQTLLSDQQGGFHQEITFHLQDHNIDFQLSLNRLLHRYHGTLTRNFSWEMKKLAGQMVEESVKEATQITLMQTTVDSWRTELWELTDLFTYHVNQRKAPRRPRDDQLSWEMLAGGVGVGAVLAWILVRCAR</sequence>
<keyword evidence="4" id="KW-1185">Reference proteome</keyword>
<reference evidence="3 4" key="1">
    <citation type="submission" date="2016-07" db="EMBL/GenBank/DDBJ databases">
        <title>Pervasive Adenine N6-methylation of Active Genes in Fungi.</title>
        <authorList>
            <consortium name="DOE Joint Genome Institute"/>
            <person name="Mondo S.J."/>
            <person name="Dannebaum R.O."/>
            <person name="Kuo R.C."/>
            <person name="Labutti K."/>
            <person name="Haridas S."/>
            <person name="Kuo A."/>
            <person name="Salamov A."/>
            <person name="Ahrendt S.R."/>
            <person name="Lipzen A."/>
            <person name="Sullivan W."/>
            <person name="Andreopoulos W.B."/>
            <person name="Clum A."/>
            <person name="Lindquist E."/>
            <person name="Daum C."/>
            <person name="Ramamoorthy G.K."/>
            <person name="Gryganskyi A."/>
            <person name="Culley D."/>
            <person name="Magnuson J.K."/>
            <person name="James T.Y."/>
            <person name="O'Malley M.A."/>
            <person name="Stajich J.E."/>
            <person name="Spatafora J.W."/>
            <person name="Visel A."/>
            <person name="Grigoriev I.V."/>
        </authorList>
    </citation>
    <scope>NUCLEOTIDE SEQUENCE [LARGE SCALE GENOMIC DNA]</scope>
    <source>
        <strain evidence="3 4">CBS 931.73</strain>
    </source>
</reference>
<accession>A0A1Y1YAC8</accession>
<organism evidence="3 4">
    <name type="scientific">Basidiobolus meristosporus CBS 931.73</name>
    <dbReference type="NCBI Taxonomy" id="1314790"/>
    <lineage>
        <taxon>Eukaryota</taxon>
        <taxon>Fungi</taxon>
        <taxon>Fungi incertae sedis</taxon>
        <taxon>Zoopagomycota</taxon>
        <taxon>Entomophthoromycotina</taxon>
        <taxon>Basidiobolomycetes</taxon>
        <taxon>Basidiobolales</taxon>
        <taxon>Basidiobolaceae</taxon>
        <taxon>Basidiobolus</taxon>
    </lineage>
</organism>
<dbReference type="InParanoid" id="A0A1Y1YAC8"/>
<proteinExistence type="predicted"/>
<keyword evidence="2" id="KW-1133">Transmembrane helix</keyword>
<dbReference type="EMBL" id="MCFE01000201">
    <property type="protein sequence ID" value="ORX94554.1"/>
    <property type="molecule type" value="Genomic_DNA"/>
</dbReference>
<evidence type="ECO:0000313" key="3">
    <source>
        <dbReference type="EMBL" id="ORX94554.1"/>
    </source>
</evidence>
<keyword evidence="2" id="KW-0472">Membrane</keyword>
<feature type="region of interest" description="Disordered" evidence="1">
    <location>
        <begin position="1"/>
        <end position="94"/>
    </location>
</feature>
<gene>
    <name evidence="3" type="ORF">K493DRAFT_29957</name>
</gene>
<feature type="compositionally biased region" description="Polar residues" evidence="1">
    <location>
        <begin position="51"/>
        <end position="61"/>
    </location>
</feature>
<protein>
    <submittedName>
        <fullName evidence="3">Uncharacterized protein</fullName>
    </submittedName>
</protein>
<dbReference type="Proteomes" id="UP000193498">
    <property type="component" value="Unassembled WGS sequence"/>
</dbReference>
<evidence type="ECO:0000256" key="2">
    <source>
        <dbReference type="SAM" id="Phobius"/>
    </source>
</evidence>